<sequence length="190" mass="21528">MTSREIQKEPERNKRLDDENVDLKMKQKEYENGVNSYCNHCTELEQQLEEIKSQNQSLKQKNKNLEAEASKYQSALGSWNDDDIKNLVVEVCAFPMICRQHPDGLKVFTPAKVFTRRYKKRNLIGKFTDKIRKKLTPNDNSVLSLQGDYGSNDSDDSGESGQSDDDDSDDSDDSDNSDDSGDSGNSNESN</sequence>
<name>U9URR6_RHIID</name>
<dbReference type="AlphaFoldDB" id="U9URR6"/>
<accession>U9URR6</accession>
<feature type="region of interest" description="Disordered" evidence="2">
    <location>
        <begin position="138"/>
        <end position="190"/>
    </location>
</feature>
<dbReference type="HOGENOM" id="CLU_1428681_0_0_1"/>
<evidence type="ECO:0000256" key="2">
    <source>
        <dbReference type="SAM" id="MobiDB-lite"/>
    </source>
</evidence>
<dbReference type="EMBL" id="KI275064">
    <property type="protein sequence ID" value="ESA23055.1"/>
    <property type="molecule type" value="Genomic_DNA"/>
</dbReference>
<feature type="compositionally biased region" description="Acidic residues" evidence="2">
    <location>
        <begin position="153"/>
        <end position="181"/>
    </location>
</feature>
<organism evidence="3">
    <name type="scientific">Rhizophagus irregularis (strain DAOM 181602 / DAOM 197198 / MUCL 43194)</name>
    <name type="common">Arbuscular mycorrhizal fungus</name>
    <name type="synonym">Glomus intraradices</name>
    <dbReference type="NCBI Taxonomy" id="747089"/>
    <lineage>
        <taxon>Eukaryota</taxon>
        <taxon>Fungi</taxon>
        <taxon>Fungi incertae sedis</taxon>
        <taxon>Mucoromycota</taxon>
        <taxon>Glomeromycotina</taxon>
        <taxon>Glomeromycetes</taxon>
        <taxon>Glomerales</taxon>
        <taxon>Glomeraceae</taxon>
        <taxon>Rhizophagus</taxon>
    </lineage>
</organism>
<proteinExistence type="predicted"/>
<evidence type="ECO:0000256" key="1">
    <source>
        <dbReference type="SAM" id="Coils"/>
    </source>
</evidence>
<reference evidence="3" key="1">
    <citation type="submission" date="2013-07" db="EMBL/GenBank/DDBJ databases">
        <title>The genome of an arbuscular mycorrhizal fungus provides insights into the evolution of the oldest plant symbiosis.</title>
        <authorList>
            <consortium name="DOE Joint Genome Institute"/>
            <person name="Tisserant E."/>
            <person name="Malbreil M."/>
            <person name="Kuo A."/>
            <person name="Kohler A."/>
            <person name="Symeonidi A."/>
            <person name="Balestrini R."/>
            <person name="Charron P."/>
            <person name="Duensing N."/>
            <person name="Frei-dit-Frey N."/>
            <person name="Gianinazzi-Pearson V."/>
            <person name="Gilbert B."/>
            <person name="Handa Y."/>
            <person name="Hijri M."/>
            <person name="Kaul R."/>
            <person name="Kawaguchi M."/>
            <person name="Krajinski F."/>
            <person name="Lammers P."/>
            <person name="Lapierre D."/>
            <person name="Masclaux F.G."/>
            <person name="Murat C."/>
            <person name="Morin E."/>
            <person name="Ndikumana S."/>
            <person name="Pagni M."/>
            <person name="Petitpierre D."/>
            <person name="Requena N."/>
            <person name="Rosikiewicz P."/>
            <person name="Riley R."/>
            <person name="Saito K."/>
            <person name="San Clemente H."/>
            <person name="Shapiro H."/>
            <person name="van Tuinen D."/>
            <person name="Becard G."/>
            <person name="Bonfante P."/>
            <person name="Paszkowski U."/>
            <person name="Shachar-Hill Y."/>
            <person name="Young J.P."/>
            <person name="Sanders I.R."/>
            <person name="Henrissat B."/>
            <person name="Rensing S.A."/>
            <person name="Grigoriev I.V."/>
            <person name="Corradi N."/>
            <person name="Roux C."/>
            <person name="Martin F."/>
        </authorList>
    </citation>
    <scope>NUCLEOTIDE SEQUENCE</scope>
    <source>
        <strain evidence="3">DAOM 197198</strain>
    </source>
</reference>
<evidence type="ECO:0000313" key="3">
    <source>
        <dbReference type="EMBL" id="ESA23055.1"/>
    </source>
</evidence>
<protein>
    <submittedName>
        <fullName evidence="3">Uncharacterized protein</fullName>
    </submittedName>
</protein>
<keyword evidence="1" id="KW-0175">Coiled coil</keyword>
<dbReference type="VEuPathDB" id="FungiDB:RhiirFUN_008443"/>
<feature type="region of interest" description="Disordered" evidence="2">
    <location>
        <begin position="1"/>
        <end position="20"/>
    </location>
</feature>
<gene>
    <name evidence="3" type="ORF">GLOINDRAFT_318829</name>
</gene>
<feature type="coiled-coil region" evidence="1">
    <location>
        <begin position="34"/>
        <end position="82"/>
    </location>
</feature>